<name>A0A9Q3GZ31_9BASI</name>
<accession>A0A9Q3GZ31</accession>
<dbReference type="CDD" id="cd00590">
    <property type="entry name" value="RRM_SF"/>
    <property type="match status" value="1"/>
</dbReference>
<keyword evidence="11" id="KW-1185">Reference proteome</keyword>
<dbReference type="SMART" id="SM00360">
    <property type="entry name" value="RRM"/>
    <property type="match status" value="3"/>
</dbReference>
<sequence>MSDTLVKPAVSVTAAAKPESPVVDPSLTLYVGDLRPEITREEILKIFSKIGEISEVSIRKNKRSRFAYSYVTYSTPEQATTALKEFNHFVIDGRPCRVMRASPGKLPVGPSEANVYVKNLPKSLGPEAFYKTFAAFGEILSSKLAFDDKKISKGYGFVQYATPEQAKTAITKTNGSKLEVEGSDKPLIVSIFSKKNKKRPSRRGFKNVFFKNLPLDGTLESFTTQWSRFGKITSAFLHTGQDGKPTGTGFANFEKTKASAAVVKATRNNGPDEVKALRALSKTERKAHQGRKVNKAVKRSA</sequence>
<gene>
    <name evidence="10" type="ORF">O181_023849</name>
</gene>
<feature type="compositionally biased region" description="Basic residues" evidence="8">
    <location>
        <begin position="288"/>
        <end position="301"/>
    </location>
</feature>
<evidence type="ECO:0000313" key="11">
    <source>
        <dbReference type="Proteomes" id="UP000765509"/>
    </source>
</evidence>
<dbReference type="InterPro" id="IPR012677">
    <property type="entry name" value="Nucleotide-bd_a/b_plait_sf"/>
</dbReference>
<keyword evidence="3" id="KW-0963">Cytoplasm</keyword>
<evidence type="ECO:0000259" key="9">
    <source>
        <dbReference type="PROSITE" id="PS50102"/>
    </source>
</evidence>
<dbReference type="OrthoDB" id="19742at2759"/>
<feature type="region of interest" description="Disordered" evidence="8">
    <location>
        <begin position="280"/>
        <end position="301"/>
    </location>
</feature>
<evidence type="ECO:0000313" key="10">
    <source>
        <dbReference type="EMBL" id="MBW0484134.1"/>
    </source>
</evidence>
<evidence type="ECO:0000256" key="7">
    <source>
        <dbReference type="PROSITE-ProRule" id="PRU00176"/>
    </source>
</evidence>
<evidence type="ECO:0000256" key="3">
    <source>
        <dbReference type="ARBA" id="ARBA00022490"/>
    </source>
</evidence>
<dbReference type="PROSITE" id="PS50102">
    <property type="entry name" value="RRM"/>
    <property type="match status" value="3"/>
</dbReference>
<reference evidence="10" key="1">
    <citation type="submission" date="2021-03" db="EMBL/GenBank/DDBJ databases">
        <title>Draft genome sequence of rust myrtle Austropuccinia psidii MF-1, a brazilian biotype.</title>
        <authorList>
            <person name="Quecine M.C."/>
            <person name="Pachon D.M.R."/>
            <person name="Bonatelli M.L."/>
            <person name="Correr F.H."/>
            <person name="Franceschini L.M."/>
            <person name="Leite T.F."/>
            <person name="Margarido G.R.A."/>
            <person name="Almeida C.A."/>
            <person name="Ferrarezi J.A."/>
            <person name="Labate C.A."/>
        </authorList>
    </citation>
    <scope>NUCLEOTIDE SEQUENCE</scope>
    <source>
        <strain evidence="10">MF-1</strain>
    </source>
</reference>
<dbReference type="InterPro" id="IPR035979">
    <property type="entry name" value="RBD_domain_sf"/>
</dbReference>
<evidence type="ECO:0000256" key="2">
    <source>
        <dbReference type="ARBA" id="ARBA00004496"/>
    </source>
</evidence>
<dbReference type="SUPFAM" id="SSF54928">
    <property type="entry name" value="RNA-binding domain, RBD"/>
    <property type="match status" value="2"/>
</dbReference>
<dbReference type="GO" id="GO:0005634">
    <property type="term" value="C:nucleus"/>
    <property type="evidence" value="ECO:0007669"/>
    <property type="project" value="UniProtKB-SubCell"/>
</dbReference>
<keyword evidence="5 7" id="KW-0694">RNA-binding</keyword>
<evidence type="ECO:0000256" key="6">
    <source>
        <dbReference type="ARBA" id="ARBA00023242"/>
    </source>
</evidence>
<dbReference type="GO" id="GO:0005737">
    <property type="term" value="C:cytoplasm"/>
    <property type="evidence" value="ECO:0007669"/>
    <property type="project" value="UniProtKB-SubCell"/>
</dbReference>
<comment type="subcellular location">
    <subcellularLocation>
        <location evidence="2">Cytoplasm</location>
    </subcellularLocation>
    <subcellularLocation>
        <location evidence="1">Nucleus</location>
    </subcellularLocation>
</comment>
<feature type="domain" description="RRM" evidence="9">
    <location>
        <begin position="113"/>
        <end position="194"/>
    </location>
</feature>
<dbReference type="Proteomes" id="UP000765509">
    <property type="component" value="Unassembled WGS sequence"/>
</dbReference>
<evidence type="ECO:0000256" key="5">
    <source>
        <dbReference type="ARBA" id="ARBA00022884"/>
    </source>
</evidence>
<proteinExistence type="predicted"/>
<protein>
    <recommendedName>
        <fullName evidence="9">RRM domain-containing protein</fullName>
    </recommendedName>
</protein>
<dbReference type="GO" id="GO:0003723">
    <property type="term" value="F:RNA binding"/>
    <property type="evidence" value="ECO:0007669"/>
    <property type="project" value="UniProtKB-UniRule"/>
</dbReference>
<comment type="caution">
    <text evidence="10">The sequence shown here is derived from an EMBL/GenBank/DDBJ whole genome shotgun (WGS) entry which is preliminary data.</text>
</comment>
<dbReference type="EMBL" id="AVOT02007545">
    <property type="protein sequence ID" value="MBW0484134.1"/>
    <property type="molecule type" value="Genomic_DNA"/>
</dbReference>
<dbReference type="PANTHER" id="PTHR24012">
    <property type="entry name" value="RNA BINDING PROTEIN"/>
    <property type="match status" value="1"/>
</dbReference>
<keyword evidence="4" id="KW-0677">Repeat</keyword>
<keyword evidence="6" id="KW-0539">Nucleus</keyword>
<dbReference type="Gene3D" id="3.30.70.330">
    <property type="match status" value="3"/>
</dbReference>
<organism evidence="10 11">
    <name type="scientific">Austropuccinia psidii MF-1</name>
    <dbReference type="NCBI Taxonomy" id="1389203"/>
    <lineage>
        <taxon>Eukaryota</taxon>
        <taxon>Fungi</taxon>
        <taxon>Dikarya</taxon>
        <taxon>Basidiomycota</taxon>
        <taxon>Pucciniomycotina</taxon>
        <taxon>Pucciniomycetes</taxon>
        <taxon>Pucciniales</taxon>
        <taxon>Sphaerophragmiaceae</taxon>
        <taxon>Austropuccinia</taxon>
    </lineage>
</organism>
<evidence type="ECO:0000256" key="4">
    <source>
        <dbReference type="ARBA" id="ARBA00022737"/>
    </source>
</evidence>
<evidence type="ECO:0000256" key="8">
    <source>
        <dbReference type="SAM" id="MobiDB-lite"/>
    </source>
</evidence>
<dbReference type="InterPro" id="IPR000504">
    <property type="entry name" value="RRM_dom"/>
</dbReference>
<evidence type="ECO:0000256" key="1">
    <source>
        <dbReference type="ARBA" id="ARBA00004123"/>
    </source>
</evidence>
<feature type="domain" description="RRM" evidence="9">
    <location>
        <begin position="27"/>
        <end position="103"/>
    </location>
</feature>
<dbReference type="AlphaFoldDB" id="A0A9Q3GZ31"/>
<dbReference type="Pfam" id="PF00076">
    <property type="entry name" value="RRM_1"/>
    <property type="match status" value="3"/>
</dbReference>
<dbReference type="FunFam" id="3.30.70.330:FF:000651">
    <property type="entry name" value="Poly(A) binding protein cytoplasmic 1 like"/>
    <property type="match status" value="1"/>
</dbReference>
<feature type="domain" description="RRM" evidence="9">
    <location>
        <begin position="206"/>
        <end position="300"/>
    </location>
</feature>